<proteinExistence type="predicted"/>
<evidence type="ECO:0000313" key="2">
    <source>
        <dbReference type="EMBL" id="KAF4863974.1"/>
    </source>
</evidence>
<reference evidence="2" key="1">
    <citation type="submission" date="2019-06" db="EMBL/GenBank/DDBJ databases">
        <authorList>
            <person name="Gan P."/>
            <person name="Shirasu K."/>
        </authorList>
    </citation>
    <scope>NUCLEOTIDE SEQUENCE [LARGE SCALE GENOMIC DNA]</scope>
    <source>
        <strain evidence="2">CAD2</strain>
    </source>
</reference>
<dbReference type="OrthoDB" id="5245631at2759"/>
<feature type="compositionally biased region" description="Acidic residues" evidence="1">
    <location>
        <begin position="247"/>
        <end position="259"/>
    </location>
</feature>
<name>A0A9P5F1H1_COLSI</name>
<feature type="compositionally biased region" description="Low complexity" evidence="1">
    <location>
        <begin position="209"/>
        <end position="223"/>
    </location>
</feature>
<feature type="compositionally biased region" description="Basic and acidic residues" evidence="1">
    <location>
        <begin position="276"/>
        <end position="285"/>
    </location>
</feature>
<feature type="compositionally biased region" description="Acidic residues" evidence="1">
    <location>
        <begin position="105"/>
        <end position="124"/>
    </location>
</feature>
<feature type="compositionally biased region" description="Low complexity" evidence="1">
    <location>
        <begin position="142"/>
        <end position="170"/>
    </location>
</feature>
<dbReference type="Proteomes" id="UP000711996">
    <property type="component" value="Unassembled WGS sequence"/>
</dbReference>
<gene>
    <name evidence="2" type="ORF">CGCSCA2_v002439</name>
</gene>
<evidence type="ECO:0000313" key="3">
    <source>
        <dbReference type="Proteomes" id="UP000711996"/>
    </source>
</evidence>
<protein>
    <recommendedName>
        <fullName evidence="4">U3 snoRNA associated</fullName>
    </recommendedName>
</protein>
<dbReference type="InterPro" id="IPR013268">
    <property type="entry name" value="UTP16"/>
</dbReference>
<accession>A0A9P5F1H1</accession>
<comment type="caution">
    <text evidence="2">The sequence shown here is derived from an EMBL/GenBank/DDBJ whole genome shotgun (WGS) entry which is preliminary data.</text>
</comment>
<evidence type="ECO:0000256" key="1">
    <source>
        <dbReference type="SAM" id="MobiDB-lite"/>
    </source>
</evidence>
<dbReference type="AlphaFoldDB" id="A0A9P5F1H1"/>
<sequence length="350" mass="37828">MVTTRNMLRSGVESPGEITTPKKLPVRSKDATPKGTPKSTPRATPKKGSAKKDESARPSSKKKSSLVVELKADSTPSKTADIQEPSIITGPEQPAPEVEDKVINDSEESPEPVNEEEQEAEEKEEAPAAEAADDSDSDEAPEAVSTTKAAVQAKKSAQAANKAIAEQAAAQKRKRQERNTRLQEQAAVRKTQKPAPAEKANDEDEEMETAAAEAENLAVAEQADAAAPKKPTRRRLDLPAELPAEFLESDSEDDGEDGAEGQPRKARKLNTAKAQISREGRGPKDEVVGSTVFRVVKQEDQRLAPKSHKYSIGTKKAMLARGRTAVGVKKGFLVGTTQQTDKKVKDKRRR</sequence>
<evidence type="ECO:0008006" key="4">
    <source>
        <dbReference type="Google" id="ProtNLM"/>
    </source>
</evidence>
<dbReference type="EMBL" id="QPMT01000005">
    <property type="protein sequence ID" value="KAF4863974.1"/>
    <property type="molecule type" value="Genomic_DNA"/>
</dbReference>
<dbReference type="Pfam" id="PF08297">
    <property type="entry name" value="U3_snoRNA_assoc"/>
    <property type="match status" value="1"/>
</dbReference>
<organism evidence="2 3">
    <name type="scientific">Colletotrichum siamense</name>
    <name type="common">Anthracnose fungus</name>
    <dbReference type="NCBI Taxonomy" id="690259"/>
    <lineage>
        <taxon>Eukaryota</taxon>
        <taxon>Fungi</taxon>
        <taxon>Dikarya</taxon>
        <taxon>Ascomycota</taxon>
        <taxon>Pezizomycotina</taxon>
        <taxon>Sordariomycetes</taxon>
        <taxon>Hypocreomycetidae</taxon>
        <taxon>Glomerellales</taxon>
        <taxon>Glomerellaceae</taxon>
        <taxon>Colletotrichum</taxon>
        <taxon>Colletotrichum gloeosporioides species complex</taxon>
    </lineage>
</organism>
<keyword evidence="3" id="KW-1185">Reference proteome</keyword>
<dbReference type="GO" id="GO:0006364">
    <property type="term" value="P:rRNA processing"/>
    <property type="evidence" value="ECO:0007669"/>
    <property type="project" value="InterPro"/>
</dbReference>
<dbReference type="GO" id="GO:0030515">
    <property type="term" value="F:snoRNA binding"/>
    <property type="evidence" value="ECO:0007669"/>
    <property type="project" value="InterPro"/>
</dbReference>
<feature type="compositionally biased region" description="Acidic residues" evidence="1">
    <location>
        <begin position="131"/>
        <end position="141"/>
    </location>
</feature>
<feature type="region of interest" description="Disordered" evidence="1">
    <location>
        <begin position="1"/>
        <end position="285"/>
    </location>
</feature>